<dbReference type="AlphaFoldDB" id="A0A7C8Z6X6"/>
<organism evidence="2">
    <name type="scientific">Opuntia streptacantha</name>
    <name type="common">Prickly pear cactus</name>
    <name type="synonym">Opuntia cardona</name>
    <dbReference type="NCBI Taxonomy" id="393608"/>
    <lineage>
        <taxon>Eukaryota</taxon>
        <taxon>Viridiplantae</taxon>
        <taxon>Streptophyta</taxon>
        <taxon>Embryophyta</taxon>
        <taxon>Tracheophyta</taxon>
        <taxon>Spermatophyta</taxon>
        <taxon>Magnoliopsida</taxon>
        <taxon>eudicotyledons</taxon>
        <taxon>Gunneridae</taxon>
        <taxon>Pentapetalae</taxon>
        <taxon>Caryophyllales</taxon>
        <taxon>Cactineae</taxon>
        <taxon>Cactaceae</taxon>
        <taxon>Opuntioideae</taxon>
        <taxon>Opuntia</taxon>
    </lineage>
</organism>
<feature type="region of interest" description="Disordered" evidence="1">
    <location>
        <begin position="68"/>
        <end position="123"/>
    </location>
</feature>
<reference evidence="2" key="2">
    <citation type="submission" date="2020-07" db="EMBL/GenBank/DDBJ databases">
        <authorList>
            <person name="Vera ALvarez R."/>
            <person name="Arias-Moreno D.M."/>
            <person name="Jimenez-Jacinto V."/>
            <person name="Jimenez-Bremont J.F."/>
            <person name="Swaminathan K."/>
            <person name="Moose S.P."/>
            <person name="Guerrero-Gonzalez M.L."/>
            <person name="Marino-Ramirez L."/>
            <person name="Landsman D."/>
            <person name="Rodriguez-Kessler M."/>
            <person name="Delgado-Sanchez P."/>
        </authorList>
    </citation>
    <scope>NUCLEOTIDE SEQUENCE</scope>
    <source>
        <tissue evidence="2">Cladode</tissue>
    </source>
</reference>
<accession>A0A7C8Z6X6</accession>
<dbReference type="EMBL" id="GISG01093446">
    <property type="protein sequence ID" value="MBA4635091.1"/>
    <property type="molecule type" value="Transcribed_RNA"/>
</dbReference>
<protein>
    <submittedName>
        <fullName evidence="2">Uncharacterized protein</fullName>
    </submittedName>
</protein>
<evidence type="ECO:0000313" key="2">
    <source>
        <dbReference type="EMBL" id="MBA4635091.1"/>
    </source>
</evidence>
<dbReference type="EMBL" id="GISG01149439">
    <property type="protein sequence ID" value="MBA4647186.1"/>
    <property type="molecule type" value="Transcribed_RNA"/>
</dbReference>
<evidence type="ECO:0000256" key="1">
    <source>
        <dbReference type="SAM" id="MobiDB-lite"/>
    </source>
</evidence>
<sequence length="123" mass="12855">MTRISEVGKEVINWASPSVNVLKPGSHNSQHGQPPILDLLSPQLLDLFGGAGPPTQWIEPEATRVTDIGPSELVVGEDGVSVDTARLDDVSPSPALGPPNQDELNDEEGGGVSEVLKLTSSVP</sequence>
<name>A0A7C8Z6X6_OPUST</name>
<reference evidence="2" key="1">
    <citation type="journal article" date="2013" name="J. Plant Res.">
        <title>Effect of fungi and light on seed germination of three Opuntia species from semiarid lands of central Mexico.</title>
        <authorList>
            <person name="Delgado-Sanchez P."/>
            <person name="Jimenez-Bremont J.F."/>
            <person name="Guerrero-Gonzalez Mde L."/>
            <person name="Flores J."/>
        </authorList>
    </citation>
    <scope>NUCLEOTIDE SEQUENCE</scope>
    <source>
        <tissue evidence="2">Cladode</tissue>
    </source>
</reference>
<proteinExistence type="predicted"/>